<comment type="caution">
    <text evidence="2">The sequence shown here is derived from an EMBL/GenBank/DDBJ whole genome shotgun (WGS) entry which is preliminary data.</text>
</comment>
<dbReference type="Proteomes" id="UP001143463">
    <property type="component" value="Unassembled WGS sequence"/>
</dbReference>
<gene>
    <name evidence="2" type="ORF">GCM10017577_16620</name>
</gene>
<dbReference type="RefSeq" id="WP_037040943.1">
    <property type="nucleotide sequence ID" value="NZ_BAAAUZ010000002.1"/>
</dbReference>
<dbReference type="SUPFAM" id="SSF54427">
    <property type="entry name" value="NTF2-like"/>
    <property type="match status" value="1"/>
</dbReference>
<dbReference type="InterPro" id="IPR032710">
    <property type="entry name" value="NTF2-like_dom_sf"/>
</dbReference>
<protein>
    <recommendedName>
        <fullName evidence="1">SnoaL-like domain-containing protein</fullName>
    </recommendedName>
</protein>
<sequence>MADAPTTLQQLLDHHAVQEVLVRYCNSLTVKDYDGVASCFSKSADFAGMKGRDGIREVFATHFDVPLRGGLPIDVLHRGQYFLSNVQIEVDGDTATAFSFGRSHLLGSRGGELVLLVRSFSYTDDLVREEGEWVIAHRTHRLLSMYDAAPLADADERLALRSVDLNPPS</sequence>
<dbReference type="Gene3D" id="3.10.450.50">
    <property type="match status" value="1"/>
</dbReference>
<name>A0A9W6L069_9PSEU</name>
<feature type="domain" description="SnoaL-like" evidence="1">
    <location>
        <begin position="9"/>
        <end position="139"/>
    </location>
</feature>
<keyword evidence="3" id="KW-1185">Reference proteome</keyword>
<proteinExistence type="predicted"/>
<dbReference type="EMBL" id="BSFQ01000005">
    <property type="protein sequence ID" value="GLL10522.1"/>
    <property type="molecule type" value="Genomic_DNA"/>
</dbReference>
<reference evidence="2" key="2">
    <citation type="submission" date="2023-01" db="EMBL/GenBank/DDBJ databases">
        <authorList>
            <person name="Sun Q."/>
            <person name="Evtushenko L."/>
        </authorList>
    </citation>
    <scope>NUCLEOTIDE SEQUENCE</scope>
    <source>
        <strain evidence="2">VKM Ac-1069</strain>
    </source>
</reference>
<reference evidence="2" key="1">
    <citation type="journal article" date="2014" name="Int. J. Syst. Evol. Microbiol.">
        <title>Complete genome sequence of Corynebacterium casei LMG S-19264T (=DSM 44701T), isolated from a smear-ripened cheese.</title>
        <authorList>
            <consortium name="US DOE Joint Genome Institute (JGI-PGF)"/>
            <person name="Walter F."/>
            <person name="Albersmeier A."/>
            <person name="Kalinowski J."/>
            <person name="Ruckert C."/>
        </authorList>
    </citation>
    <scope>NUCLEOTIDE SEQUENCE</scope>
    <source>
        <strain evidence="2">VKM Ac-1069</strain>
    </source>
</reference>
<accession>A0A9W6L069</accession>
<evidence type="ECO:0000313" key="3">
    <source>
        <dbReference type="Proteomes" id="UP001143463"/>
    </source>
</evidence>
<evidence type="ECO:0000313" key="2">
    <source>
        <dbReference type="EMBL" id="GLL10522.1"/>
    </source>
</evidence>
<evidence type="ECO:0000259" key="1">
    <source>
        <dbReference type="Pfam" id="PF13577"/>
    </source>
</evidence>
<dbReference type="Pfam" id="PF13577">
    <property type="entry name" value="SnoaL_4"/>
    <property type="match status" value="1"/>
</dbReference>
<dbReference type="CDD" id="cd00531">
    <property type="entry name" value="NTF2_like"/>
    <property type="match status" value="1"/>
</dbReference>
<organism evidence="2 3">
    <name type="scientific">Pseudonocardia halophobica</name>
    <dbReference type="NCBI Taxonomy" id="29401"/>
    <lineage>
        <taxon>Bacteria</taxon>
        <taxon>Bacillati</taxon>
        <taxon>Actinomycetota</taxon>
        <taxon>Actinomycetes</taxon>
        <taxon>Pseudonocardiales</taxon>
        <taxon>Pseudonocardiaceae</taxon>
        <taxon>Pseudonocardia</taxon>
    </lineage>
</organism>
<dbReference type="InterPro" id="IPR037401">
    <property type="entry name" value="SnoaL-like"/>
</dbReference>
<dbReference type="AlphaFoldDB" id="A0A9W6L069"/>